<evidence type="ECO:0000313" key="2">
    <source>
        <dbReference type="EMBL" id="QGX96180.1"/>
    </source>
</evidence>
<dbReference type="GeneID" id="43371088"/>
<reference evidence="2 3" key="1">
    <citation type="submission" date="2018-12" db="EMBL/GenBank/DDBJ databases">
        <title>Complete genome sequence of Haloplanus rallus MBLA0036.</title>
        <authorList>
            <person name="Nam Y.-d."/>
            <person name="Kang J."/>
            <person name="Chung W.-H."/>
            <person name="Park Y.S."/>
        </authorList>
    </citation>
    <scope>NUCLEOTIDE SEQUENCE [LARGE SCALE GENOMIC DNA]</scope>
    <source>
        <strain evidence="2 3">MBLA0036</strain>
    </source>
</reference>
<organism evidence="2 3">
    <name type="scientific">Haloplanus rallus</name>
    <dbReference type="NCBI Taxonomy" id="1816183"/>
    <lineage>
        <taxon>Archaea</taxon>
        <taxon>Methanobacteriati</taxon>
        <taxon>Methanobacteriota</taxon>
        <taxon>Stenosarchaea group</taxon>
        <taxon>Halobacteria</taxon>
        <taxon>Halobacteriales</taxon>
        <taxon>Haloferacaceae</taxon>
        <taxon>Haloplanus</taxon>
    </lineage>
</organism>
<gene>
    <name evidence="2" type="ORF">EI982_16040</name>
</gene>
<dbReference type="RefSeq" id="WP_157690642.1">
    <property type="nucleotide sequence ID" value="NZ_CP034345.1"/>
</dbReference>
<dbReference type="Pfam" id="PF00583">
    <property type="entry name" value="Acetyltransf_1"/>
    <property type="match status" value="1"/>
</dbReference>
<dbReference type="CDD" id="cd04301">
    <property type="entry name" value="NAT_SF"/>
    <property type="match status" value="1"/>
</dbReference>
<dbReference type="Proteomes" id="UP000428325">
    <property type="component" value="Chromosome"/>
</dbReference>
<dbReference type="OrthoDB" id="11996at2157"/>
<name>A0A6B9FFT4_9EURY</name>
<dbReference type="InterPro" id="IPR016181">
    <property type="entry name" value="Acyl_CoA_acyltransferase"/>
</dbReference>
<keyword evidence="3" id="KW-1185">Reference proteome</keyword>
<proteinExistence type="predicted"/>
<dbReference type="KEGG" id="hra:EI982_16040"/>
<sequence length="149" mass="17736">MSTSDVRELTTEAEWRAAFPVLSQLREHLSEDQFIDRLRRMHEEGYRLFALFRRGEVVSVAGVALRTNFYNGRHLFVYDLVTRTDRRSEGHGSRLMAFLEDWARERNCESITLESGLWRSDAHRFYEDELGMERFCYTFKKELVRDDTA</sequence>
<accession>A0A6B9FFT4</accession>
<keyword evidence="2" id="KW-0808">Transferase</keyword>
<evidence type="ECO:0000313" key="3">
    <source>
        <dbReference type="Proteomes" id="UP000428325"/>
    </source>
</evidence>
<dbReference type="EMBL" id="CP034345">
    <property type="protein sequence ID" value="QGX96180.1"/>
    <property type="molecule type" value="Genomic_DNA"/>
</dbReference>
<dbReference type="SUPFAM" id="SSF55729">
    <property type="entry name" value="Acyl-CoA N-acyltransferases (Nat)"/>
    <property type="match status" value="1"/>
</dbReference>
<evidence type="ECO:0000259" key="1">
    <source>
        <dbReference type="PROSITE" id="PS51186"/>
    </source>
</evidence>
<dbReference type="PROSITE" id="PS51186">
    <property type="entry name" value="GNAT"/>
    <property type="match status" value="1"/>
</dbReference>
<dbReference type="AlphaFoldDB" id="A0A6B9FFT4"/>
<feature type="domain" description="N-acetyltransferase" evidence="1">
    <location>
        <begin position="4"/>
        <end position="149"/>
    </location>
</feature>
<dbReference type="InterPro" id="IPR000182">
    <property type="entry name" value="GNAT_dom"/>
</dbReference>
<protein>
    <submittedName>
        <fullName evidence="2">GNAT family N-acetyltransferase</fullName>
    </submittedName>
</protein>
<dbReference type="Gene3D" id="3.40.630.30">
    <property type="match status" value="1"/>
</dbReference>
<dbReference type="GO" id="GO:0016747">
    <property type="term" value="F:acyltransferase activity, transferring groups other than amino-acyl groups"/>
    <property type="evidence" value="ECO:0007669"/>
    <property type="project" value="InterPro"/>
</dbReference>